<feature type="region of interest" description="Disordered" evidence="1">
    <location>
        <begin position="282"/>
        <end position="307"/>
    </location>
</feature>
<organism evidence="3 4">
    <name type="scientific">Isosphaera pallida (strain ATCC 43644 / DSM 9630 / IS1B)</name>
    <dbReference type="NCBI Taxonomy" id="575540"/>
    <lineage>
        <taxon>Bacteria</taxon>
        <taxon>Pseudomonadati</taxon>
        <taxon>Planctomycetota</taxon>
        <taxon>Planctomycetia</taxon>
        <taxon>Isosphaerales</taxon>
        <taxon>Isosphaeraceae</taxon>
        <taxon>Isosphaera</taxon>
    </lineage>
</organism>
<dbReference type="RefSeq" id="WP_013565679.1">
    <property type="nucleotide sequence ID" value="NC_014962.1"/>
</dbReference>
<keyword evidence="4" id="KW-1185">Reference proteome</keyword>
<proteinExistence type="predicted"/>
<protein>
    <recommendedName>
        <fullName evidence="5">Prepilin-type N-terminal cleavage/methylation domain-containing protein</fullName>
    </recommendedName>
</protein>
<dbReference type="InterPro" id="IPR045584">
    <property type="entry name" value="Pilin-like"/>
</dbReference>
<dbReference type="InterPro" id="IPR012902">
    <property type="entry name" value="N_methyl_site"/>
</dbReference>
<dbReference type="Proteomes" id="UP000008631">
    <property type="component" value="Chromosome"/>
</dbReference>
<reference key="1">
    <citation type="submission" date="2010-11" db="EMBL/GenBank/DDBJ databases">
        <title>The complete sequence of chromosome of Isophaera pallida ATCC 43644.</title>
        <authorList>
            <consortium name="US DOE Joint Genome Institute (JGI-PGF)"/>
            <person name="Lucas S."/>
            <person name="Copeland A."/>
            <person name="Lapidus A."/>
            <person name="Bruce D."/>
            <person name="Goodwin L."/>
            <person name="Pitluck S."/>
            <person name="Kyrpides N."/>
            <person name="Mavromatis K."/>
            <person name="Pagani I."/>
            <person name="Ivanova N."/>
            <person name="Saunders E."/>
            <person name="Brettin T."/>
            <person name="Detter J.C."/>
            <person name="Han C."/>
            <person name="Tapia R."/>
            <person name="Land M."/>
            <person name="Hauser L."/>
            <person name="Markowitz V."/>
            <person name="Cheng J.-F."/>
            <person name="Hugenholtz P."/>
            <person name="Woyke T."/>
            <person name="Wu D."/>
            <person name="Eisen J.A."/>
        </authorList>
    </citation>
    <scope>NUCLEOTIDE SEQUENCE</scope>
    <source>
        <strain>ATCC 43644</strain>
    </source>
</reference>
<accession>E8R140</accession>
<evidence type="ECO:0000313" key="4">
    <source>
        <dbReference type="Proteomes" id="UP000008631"/>
    </source>
</evidence>
<dbReference type="eggNOG" id="COG4970">
    <property type="taxonomic scope" value="Bacteria"/>
</dbReference>
<keyword evidence="2" id="KW-0472">Membrane</keyword>
<gene>
    <name evidence="3" type="ordered locus">Isop_2825</name>
</gene>
<dbReference type="AlphaFoldDB" id="E8R140"/>
<dbReference type="HOGENOM" id="CLU_502298_0_0_0"/>
<dbReference type="SUPFAM" id="SSF54523">
    <property type="entry name" value="Pili subunits"/>
    <property type="match status" value="1"/>
</dbReference>
<dbReference type="STRING" id="575540.Isop_2825"/>
<sequence>MNRPTQFHPSGGVRPASFRRRDLQGFTLVELLVVVTIISITTVIAIAVVLPAINNRRVSEAARVLQAQLALARDEAVRTNSVRGVRLLPDTTLLPTFIASNPNAPLAYDRMVNLQVPSVHNEGRITTDLRELGRALPLLGGQSILTSSFRPYILPPPGPLLNQIGARMIVIEKKSRYIPVAGGGRIAVPNPPVGWFGRVRLGDKLFIPATGRTYTIVGPLPNDHLSNNPEGLILARPAPFTNTNNPYEILDPTNPTRPPEFLILANGIDDNGNGLVDETVEPLTGTDSNSNNMIDESGEKEADPGGEWSYYTGNPIQDIFPTSVGLPFTSLALGLDTSPNGLTENEGYEYRIIRQPVPDVGSGEIVLPGSVVIDVTTSDRLYSQLPNNTPVDPRSLNQRSRLPINPNNLTIDILIAPNGQIYSYDFGPRLTTSVGPAQIGGLGSDAPPSDLPFYQFFLAEREDVLAPRNVNGFLVLTDSVPPLRRERRLVTINPRSGQVTSTVVADEDFQPVINPLAPPSPANPTVPLNAFLRSQRGERDVP</sequence>
<keyword evidence="2" id="KW-1133">Transmembrane helix</keyword>
<reference evidence="3 4" key="2">
    <citation type="journal article" date="2011" name="Stand. Genomic Sci.">
        <title>Complete genome sequence of Isosphaera pallida type strain (IS1B).</title>
        <authorList>
            <consortium name="US DOE Joint Genome Institute (JGI-PGF)"/>
            <person name="Goker M."/>
            <person name="Cleland D."/>
            <person name="Saunders E."/>
            <person name="Lapidus A."/>
            <person name="Nolan M."/>
            <person name="Lucas S."/>
            <person name="Hammon N."/>
            <person name="Deshpande S."/>
            <person name="Cheng J.F."/>
            <person name="Tapia R."/>
            <person name="Han C."/>
            <person name="Goodwin L."/>
            <person name="Pitluck S."/>
            <person name="Liolios K."/>
            <person name="Pagani I."/>
            <person name="Ivanova N."/>
            <person name="Mavromatis K."/>
            <person name="Pati A."/>
            <person name="Chen A."/>
            <person name="Palaniappan K."/>
            <person name="Land M."/>
            <person name="Hauser L."/>
            <person name="Chang Y.J."/>
            <person name="Jeffries C.D."/>
            <person name="Detter J.C."/>
            <person name="Beck B."/>
            <person name="Woyke T."/>
            <person name="Bristow J."/>
            <person name="Eisen J.A."/>
            <person name="Markowitz V."/>
            <person name="Hugenholtz P."/>
            <person name="Kyrpides N.C."/>
            <person name="Klenk H.P."/>
        </authorList>
    </citation>
    <scope>NUCLEOTIDE SEQUENCE [LARGE SCALE GENOMIC DNA]</scope>
    <source>
        <strain evidence="4">ATCC 43644 / DSM 9630 / IS1B</strain>
    </source>
</reference>
<dbReference type="Gene3D" id="3.30.700.10">
    <property type="entry name" value="Glycoprotein, Type 4 Pilin"/>
    <property type="match status" value="1"/>
</dbReference>
<dbReference type="EMBL" id="CP002353">
    <property type="protein sequence ID" value="ADV63391.1"/>
    <property type="molecule type" value="Genomic_DNA"/>
</dbReference>
<dbReference type="InParanoid" id="E8R140"/>
<feature type="compositionally biased region" description="Polar residues" evidence="1">
    <location>
        <begin position="285"/>
        <end position="294"/>
    </location>
</feature>
<evidence type="ECO:0000256" key="2">
    <source>
        <dbReference type="SAM" id="Phobius"/>
    </source>
</evidence>
<feature type="transmembrane region" description="Helical" evidence="2">
    <location>
        <begin position="28"/>
        <end position="53"/>
    </location>
</feature>
<dbReference type="OrthoDB" id="273976at2"/>
<keyword evidence="2" id="KW-0812">Transmembrane</keyword>
<dbReference type="NCBIfam" id="TIGR02532">
    <property type="entry name" value="IV_pilin_GFxxxE"/>
    <property type="match status" value="1"/>
</dbReference>
<dbReference type="PROSITE" id="PS00409">
    <property type="entry name" value="PROKAR_NTER_METHYL"/>
    <property type="match status" value="1"/>
</dbReference>
<evidence type="ECO:0000256" key="1">
    <source>
        <dbReference type="SAM" id="MobiDB-lite"/>
    </source>
</evidence>
<evidence type="ECO:0000313" key="3">
    <source>
        <dbReference type="EMBL" id="ADV63391.1"/>
    </source>
</evidence>
<dbReference type="Pfam" id="PF07963">
    <property type="entry name" value="N_methyl"/>
    <property type="match status" value="1"/>
</dbReference>
<feature type="region of interest" description="Disordered" evidence="1">
    <location>
        <begin position="516"/>
        <end position="542"/>
    </location>
</feature>
<evidence type="ECO:0008006" key="5">
    <source>
        <dbReference type="Google" id="ProtNLM"/>
    </source>
</evidence>
<dbReference type="KEGG" id="ipa:Isop_2825"/>
<name>E8R140_ISOPI</name>